<dbReference type="Pfam" id="PF13365">
    <property type="entry name" value="Trypsin_2"/>
    <property type="match status" value="1"/>
</dbReference>
<evidence type="ECO:0000259" key="10">
    <source>
        <dbReference type="PROSITE" id="PS50106"/>
    </source>
</evidence>
<keyword evidence="12" id="KW-1185">Reference proteome</keyword>
<dbReference type="CDD" id="cd10839">
    <property type="entry name" value="cpPDZ1_DegP-like"/>
    <property type="match status" value="1"/>
</dbReference>
<evidence type="ECO:0000313" key="12">
    <source>
        <dbReference type="Proteomes" id="UP001174909"/>
    </source>
</evidence>
<evidence type="ECO:0000256" key="3">
    <source>
        <dbReference type="ARBA" id="ARBA00022729"/>
    </source>
</evidence>
<evidence type="ECO:0000256" key="5">
    <source>
        <dbReference type="ARBA" id="ARBA00022801"/>
    </source>
</evidence>
<accession>A0AA35WEQ1</accession>
<dbReference type="Proteomes" id="UP001174909">
    <property type="component" value="Unassembled WGS sequence"/>
</dbReference>
<evidence type="ECO:0000256" key="2">
    <source>
        <dbReference type="ARBA" id="ARBA00022670"/>
    </source>
</evidence>
<feature type="signal peptide" evidence="9">
    <location>
        <begin position="1"/>
        <end position="17"/>
    </location>
</feature>
<dbReference type="PRINTS" id="PR00834">
    <property type="entry name" value="PROTEASES2C"/>
</dbReference>
<dbReference type="PANTHER" id="PTHR22939">
    <property type="entry name" value="SERINE PROTEASE FAMILY S1C HTRA-RELATED"/>
    <property type="match status" value="1"/>
</dbReference>
<dbReference type="EMBL" id="CASHTH010001059">
    <property type="protein sequence ID" value="CAI8010692.1"/>
    <property type="molecule type" value="Genomic_DNA"/>
</dbReference>
<feature type="active site" description="Charge relay system" evidence="7">
    <location>
        <position position="249"/>
    </location>
</feature>
<evidence type="ECO:0000313" key="11">
    <source>
        <dbReference type="EMBL" id="CAI8010692.1"/>
    </source>
</evidence>
<organism evidence="11 12">
    <name type="scientific">Geodia barretti</name>
    <name type="common">Barrett's horny sponge</name>
    <dbReference type="NCBI Taxonomy" id="519541"/>
    <lineage>
        <taxon>Eukaryota</taxon>
        <taxon>Metazoa</taxon>
        <taxon>Porifera</taxon>
        <taxon>Demospongiae</taxon>
        <taxon>Heteroscleromorpha</taxon>
        <taxon>Tetractinellida</taxon>
        <taxon>Astrophorina</taxon>
        <taxon>Geodiidae</taxon>
        <taxon>Geodia</taxon>
    </lineage>
</organism>
<keyword evidence="3 9" id="KW-0732">Signal</keyword>
<feature type="domain" description="PDZ" evidence="10">
    <location>
        <begin position="295"/>
        <end position="386"/>
    </location>
</feature>
<dbReference type="GO" id="GO:0004252">
    <property type="term" value="F:serine-type endopeptidase activity"/>
    <property type="evidence" value="ECO:0007669"/>
    <property type="project" value="InterPro"/>
</dbReference>
<dbReference type="GO" id="GO:0006508">
    <property type="term" value="P:proteolysis"/>
    <property type="evidence" value="ECO:0007669"/>
    <property type="project" value="UniProtKB-KW"/>
</dbReference>
<dbReference type="Pfam" id="PF13180">
    <property type="entry name" value="PDZ_2"/>
    <property type="match status" value="1"/>
</dbReference>
<reference evidence="11" key="1">
    <citation type="submission" date="2023-03" db="EMBL/GenBank/DDBJ databases">
        <authorList>
            <person name="Steffen K."/>
            <person name="Cardenas P."/>
        </authorList>
    </citation>
    <scope>NUCLEOTIDE SEQUENCE</scope>
</reference>
<dbReference type="Gene3D" id="2.30.42.10">
    <property type="match status" value="2"/>
</dbReference>
<feature type="chain" id="PRO_5041293904" evidence="9">
    <location>
        <begin position="18"/>
        <end position="534"/>
    </location>
</feature>
<evidence type="ECO:0000256" key="1">
    <source>
        <dbReference type="ARBA" id="ARBA00010541"/>
    </source>
</evidence>
<comment type="caution">
    <text evidence="11">The sequence shown here is derived from an EMBL/GenBank/DDBJ whole genome shotgun (WGS) entry which is preliminary data.</text>
</comment>
<dbReference type="SMART" id="SM00228">
    <property type="entry name" value="PDZ"/>
    <property type="match status" value="2"/>
</dbReference>
<feature type="binding site" evidence="8">
    <location>
        <position position="173"/>
    </location>
    <ligand>
        <name>substrate</name>
    </ligand>
</feature>
<feature type="binding site" evidence="8">
    <location>
        <begin position="247"/>
        <end position="249"/>
    </location>
    <ligand>
        <name>substrate</name>
    </ligand>
</feature>
<feature type="binding site" evidence="8">
    <location>
        <position position="137"/>
    </location>
    <ligand>
        <name>substrate</name>
    </ligand>
</feature>
<dbReference type="InterPro" id="IPR001478">
    <property type="entry name" value="PDZ"/>
</dbReference>
<dbReference type="Gene3D" id="2.40.10.120">
    <property type="match status" value="1"/>
</dbReference>
<feature type="active site" description="Charge relay system" evidence="7">
    <location>
        <position position="173"/>
    </location>
</feature>
<evidence type="ECO:0000256" key="8">
    <source>
        <dbReference type="PIRSR" id="PIRSR611782-2"/>
    </source>
</evidence>
<dbReference type="AlphaFoldDB" id="A0AA35WEQ1"/>
<dbReference type="PROSITE" id="PS50106">
    <property type="entry name" value="PDZ"/>
    <property type="match status" value="1"/>
</dbReference>
<evidence type="ECO:0000256" key="6">
    <source>
        <dbReference type="ARBA" id="ARBA00022825"/>
    </source>
</evidence>
<keyword evidence="6" id="KW-0720">Serine protease</keyword>
<dbReference type="NCBIfam" id="TIGR02037">
    <property type="entry name" value="degP_htrA_DO"/>
    <property type="match status" value="1"/>
</dbReference>
<keyword evidence="2" id="KW-0645">Protease</keyword>
<proteinExistence type="inferred from homology"/>
<gene>
    <name evidence="11" type="ORF">GBAR_LOCUS7014</name>
</gene>
<evidence type="ECO:0000256" key="7">
    <source>
        <dbReference type="PIRSR" id="PIRSR611782-1"/>
    </source>
</evidence>
<dbReference type="SUPFAM" id="SSF50494">
    <property type="entry name" value="Trypsin-like serine proteases"/>
    <property type="match status" value="1"/>
</dbReference>
<dbReference type="InterPro" id="IPR001940">
    <property type="entry name" value="Peptidase_S1C"/>
</dbReference>
<dbReference type="PANTHER" id="PTHR22939:SF129">
    <property type="entry name" value="SERINE PROTEASE HTRA2, MITOCHONDRIAL"/>
    <property type="match status" value="1"/>
</dbReference>
<comment type="similarity">
    <text evidence="1">Belongs to the peptidase S1C family.</text>
</comment>
<dbReference type="InterPro" id="IPR011782">
    <property type="entry name" value="Pept_S1C_Do"/>
</dbReference>
<name>A0AA35WEQ1_GEOBA</name>
<keyword evidence="4" id="KW-0677">Repeat</keyword>
<dbReference type="SUPFAM" id="SSF50156">
    <property type="entry name" value="PDZ domain-like"/>
    <property type="match status" value="2"/>
</dbReference>
<evidence type="ECO:0000256" key="9">
    <source>
        <dbReference type="SAM" id="SignalP"/>
    </source>
</evidence>
<keyword evidence="5" id="KW-0378">Hydrolase</keyword>
<protein>
    <submittedName>
        <fullName evidence="11">Probable periplasmic serine endoprotease DegP-like</fullName>
    </submittedName>
</protein>
<dbReference type="InterPro" id="IPR009003">
    <property type="entry name" value="Peptidase_S1_PA"/>
</dbReference>
<sequence>MILVLAVLIVAAGVIIDRDTNEFTLQTAIGQTNDTLQTSEDFLHLERANRAFIDLVARTRPAVVQITTKTERARREESQRERLSPEDEKRFRDFFGDELFRRFFGERAPRNLNPEPVTGIGSGVIVSDDGYILTNNHVIERSDEITVTLPNEKEYPAELIGRDAAGTGVSGTDLALLKIDAEGLPTLPFGDSDQLEVGEWVIAIGTPLNLSQTVTRGIVSAKGRAGGHFSGIKYGNFIQTDAPINRGNSGGALINIRGELIGINTLIATGGFSTGNIGIGFAVPSKMAQQVLPQLIKHGKVERGWLGIGMKPVDSDLAKKLNFDAPRGAYVSGVSKNSPAEKAGIQRSDVIVEFNGETIQNPKHLMHVVAVTEIGKSVEVTVIRESNQEKRLTVKLGKRTEEAIAKLNAQLAETEDIRSEVKGLRQKLNELKAFAGLHVQNLTPAIVERYGYASDEKGVIVTQVEPGSIAEKKGIVPGSLIQEMEWTSIDNLETYSRLAERLTNEQKKQVLLYVKSPNEQGGGYVTIKIPTSDR</sequence>
<feature type="active site" description="Charge relay system" evidence="7">
    <location>
        <position position="137"/>
    </location>
</feature>
<dbReference type="InterPro" id="IPR036034">
    <property type="entry name" value="PDZ_sf"/>
</dbReference>
<evidence type="ECO:0000256" key="4">
    <source>
        <dbReference type="ARBA" id="ARBA00022737"/>
    </source>
</evidence>